<accession>A0A9P5U4B5</accession>
<evidence type="ECO:0000313" key="2">
    <source>
        <dbReference type="EMBL" id="KAF9066585.1"/>
    </source>
</evidence>
<proteinExistence type="predicted"/>
<feature type="compositionally biased region" description="Low complexity" evidence="1">
    <location>
        <begin position="348"/>
        <end position="380"/>
    </location>
</feature>
<evidence type="ECO:0000313" key="3">
    <source>
        <dbReference type="Proteomes" id="UP000772434"/>
    </source>
</evidence>
<protein>
    <submittedName>
        <fullName evidence="2">Uncharacterized protein</fullName>
    </submittedName>
</protein>
<comment type="caution">
    <text evidence="2">The sequence shown here is derived from an EMBL/GenBank/DDBJ whole genome shotgun (WGS) entry which is preliminary data.</text>
</comment>
<feature type="region of interest" description="Disordered" evidence="1">
    <location>
        <begin position="348"/>
        <end position="410"/>
    </location>
</feature>
<sequence>MPLVSNFGSLNLINPVILLLSERKSGLDGFKDLVRWMATSYSPWITWTNVLAAGLECKKVIEKRMFGKVPKNKAKKDELYMLYDVLVAKIPDAEDYLRKVVQEKHLGRLVSQMSTSSSDLVTQDATKIKDVLLEWLPNVLGFAWNVRNGTLDGGHITGRLFPSVLYQDLDKEASQAHENVFSCLLGNWVLVLTWVWIYLGGDTAKQYYALMKDHRNSEGQISIVSFKPNQVGKAWAHGLIEPTVRTISYACHILLHSLSATNNRRVNEGNVTKRDTFESIVALDENSLLHIDDFIDSLLDEWTFLVGFLLDEDDKYSSFAHILAFKTQQEKVAAAEAAKMAAVADADVQNHATRSMPSPSRSSDAASDPPTSSAPASPSPLRQVTNTTSNKIQHRSSYQQPSAQDSPPRPMITAYESYLISNMQPLRRFV</sequence>
<dbReference type="AlphaFoldDB" id="A0A9P5U4B5"/>
<dbReference type="EMBL" id="JADNRY010000085">
    <property type="protein sequence ID" value="KAF9066585.1"/>
    <property type="molecule type" value="Genomic_DNA"/>
</dbReference>
<dbReference type="InterPro" id="IPR046521">
    <property type="entry name" value="DUF6698"/>
</dbReference>
<gene>
    <name evidence="2" type="ORF">BDP27DRAFT_1423732</name>
</gene>
<organism evidence="2 3">
    <name type="scientific">Rhodocollybia butyracea</name>
    <dbReference type="NCBI Taxonomy" id="206335"/>
    <lineage>
        <taxon>Eukaryota</taxon>
        <taxon>Fungi</taxon>
        <taxon>Dikarya</taxon>
        <taxon>Basidiomycota</taxon>
        <taxon>Agaricomycotina</taxon>
        <taxon>Agaricomycetes</taxon>
        <taxon>Agaricomycetidae</taxon>
        <taxon>Agaricales</taxon>
        <taxon>Marasmiineae</taxon>
        <taxon>Omphalotaceae</taxon>
        <taxon>Rhodocollybia</taxon>
    </lineage>
</organism>
<dbReference type="Proteomes" id="UP000772434">
    <property type="component" value="Unassembled WGS sequence"/>
</dbReference>
<dbReference type="Pfam" id="PF20414">
    <property type="entry name" value="DUF6698"/>
    <property type="match status" value="1"/>
</dbReference>
<evidence type="ECO:0000256" key="1">
    <source>
        <dbReference type="SAM" id="MobiDB-lite"/>
    </source>
</evidence>
<keyword evidence="3" id="KW-1185">Reference proteome</keyword>
<reference evidence="2" key="1">
    <citation type="submission" date="2020-11" db="EMBL/GenBank/DDBJ databases">
        <authorList>
            <consortium name="DOE Joint Genome Institute"/>
            <person name="Ahrendt S."/>
            <person name="Riley R."/>
            <person name="Andreopoulos W."/>
            <person name="Labutti K."/>
            <person name="Pangilinan J."/>
            <person name="Ruiz-Duenas F.J."/>
            <person name="Barrasa J.M."/>
            <person name="Sanchez-Garcia M."/>
            <person name="Camarero S."/>
            <person name="Miyauchi S."/>
            <person name="Serrano A."/>
            <person name="Linde D."/>
            <person name="Babiker R."/>
            <person name="Drula E."/>
            <person name="Ayuso-Fernandez I."/>
            <person name="Pacheco R."/>
            <person name="Padilla G."/>
            <person name="Ferreira P."/>
            <person name="Barriuso J."/>
            <person name="Kellner H."/>
            <person name="Castanera R."/>
            <person name="Alfaro M."/>
            <person name="Ramirez L."/>
            <person name="Pisabarro A.G."/>
            <person name="Kuo A."/>
            <person name="Tritt A."/>
            <person name="Lipzen A."/>
            <person name="He G."/>
            <person name="Yan M."/>
            <person name="Ng V."/>
            <person name="Cullen D."/>
            <person name="Martin F."/>
            <person name="Rosso M.-N."/>
            <person name="Henrissat B."/>
            <person name="Hibbett D."/>
            <person name="Martinez A.T."/>
            <person name="Grigoriev I.V."/>
        </authorList>
    </citation>
    <scope>NUCLEOTIDE SEQUENCE</scope>
    <source>
        <strain evidence="2">AH 40177</strain>
    </source>
</reference>
<name>A0A9P5U4B5_9AGAR</name>
<feature type="compositionally biased region" description="Polar residues" evidence="1">
    <location>
        <begin position="382"/>
        <end position="405"/>
    </location>
</feature>